<name>A0A2S9JAL2_9HYPH</name>
<protein>
    <recommendedName>
        <fullName evidence="1">HTH cro/C1-type domain-containing protein</fullName>
    </recommendedName>
</protein>
<accession>A0A2S9JAL2</accession>
<dbReference type="EMBL" id="PVBT01000009">
    <property type="protein sequence ID" value="PRD49804.1"/>
    <property type="molecule type" value="Genomic_DNA"/>
</dbReference>
<dbReference type="CDD" id="cd00093">
    <property type="entry name" value="HTH_XRE"/>
    <property type="match status" value="1"/>
</dbReference>
<dbReference type="GO" id="GO:0003677">
    <property type="term" value="F:DNA binding"/>
    <property type="evidence" value="ECO:0007669"/>
    <property type="project" value="InterPro"/>
</dbReference>
<evidence type="ECO:0000313" key="2">
    <source>
        <dbReference type="EMBL" id="PRD49804.1"/>
    </source>
</evidence>
<comment type="caution">
    <text evidence="2">The sequence shown here is derived from an EMBL/GenBank/DDBJ whole genome shotgun (WGS) entry which is preliminary data.</text>
</comment>
<evidence type="ECO:0000313" key="3">
    <source>
        <dbReference type="Proteomes" id="UP000238563"/>
    </source>
</evidence>
<gene>
    <name evidence="2" type="ORF">C5750_23490</name>
</gene>
<dbReference type="SUPFAM" id="SSF47413">
    <property type="entry name" value="lambda repressor-like DNA-binding domains"/>
    <property type="match status" value="1"/>
</dbReference>
<reference evidence="2 3" key="1">
    <citation type="submission" date="2018-02" db="EMBL/GenBank/DDBJ databases">
        <title>The draft genome of Phyllobacterium myrsinacearum DSM5892.</title>
        <authorList>
            <person name="Li L."/>
            <person name="Liu L."/>
            <person name="Zhang X."/>
            <person name="Wang T."/>
        </authorList>
    </citation>
    <scope>NUCLEOTIDE SEQUENCE [LARGE SCALE GENOMIC DNA]</scope>
    <source>
        <strain evidence="2 3">DSM 5892</strain>
    </source>
</reference>
<dbReference type="AlphaFoldDB" id="A0A2S9JAL2"/>
<evidence type="ECO:0000259" key="1">
    <source>
        <dbReference type="PROSITE" id="PS50943"/>
    </source>
</evidence>
<dbReference type="PROSITE" id="PS50943">
    <property type="entry name" value="HTH_CROC1"/>
    <property type="match status" value="1"/>
</dbReference>
<keyword evidence="3" id="KW-1185">Reference proteome</keyword>
<dbReference type="InterPro" id="IPR001387">
    <property type="entry name" value="Cro/C1-type_HTH"/>
</dbReference>
<sequence length="59" mass="6417">METLSTDGAEPRNPAERAGICIADLSEIETGTMDRSISTITRMADALKLMLDDLVCSWT</sequence>
<dbReference type="Gene3D" id="1.10.260.40">
    <property type="entry name" value="lambda repressor-like DNA-binding domains"/>
    <property type="match status" value="1"/>
</dbReference>
<dbReference type="RefSeq" id="WP_105737383.1">
    <property type="nucleotide sequence ID" value="NZ_PVBT01000009.1"/>
</dbReference>
<organism evidence="2 3">
    <name type="scientific">Phyllobacterium myrsinacearum</name>
    <dbReference type="NCBI Taxonomy" id="28101"/>
    <lineage>
        <taxon>Bacteria</taxon>
        <taxon>Pseudomonadati</taxon>
        <taxon>Pseudomonadota</taxon>
        <taxon>Alphaproteobacteria</taxon>
        <taxon>Hyphomicrobiales</taxon>
        <taxon>Phyllobacteriaceae</taxon>
        <taxon>Phyllobacterium</taxon>
    </lineage>
</organism>
<dbReference type="InterPro" id="IPR010982">
    <property type="entry name" value="Lambda_DNA-bd_dom_sf"/>
</dbReference>
<proteinExistence type="predicted"/>
<feature type="domain" description="HTH cro/C1-type" evidence="1">
    <location>
        <begin position="25"/>
        <end position="54"/>
    </location>
</feature>
<dbReference type="Proteomes" id="UP000238563">
    <property type="component" value="Unassembled WGS sequence"/>
</dbReference>